<sequence>MAWPTTRQPTDALTGQLVPQVWSAKVLDHTRSSLFADQVVSTEWAAMMTMGDYIYIPLMLELTGAAVDPSGDSAITNLKTAITDTAVGITIDIWWEIPVAVDDSVARQTQVPGLLEKAANNAAYGWKKKLDGDTAALFSSLTSTWAGSDGQTFTDDLLLDIMEGLDEADIPTERALVCDPSTIADLRKIDKFMSFDYSTNPLRLAGYRGMIDPYGLPVYMTNNLTAPASAGNYGAVLHKEAIGLAVQSPMDVEKWREPRRHSWIINTSGFFGVDVLRATFGAYFYTRKK</sequence>
<organism evidence="1">
    <name type="scientific">viral metagenome</name>
    <dbReference type="NCBI Taxonomy" id="1070528"/>
    <lineage>
        <taxon>unclassified sequences</taxon>
        <taxon>metagenomes</taxon>
        <taxon>organismal metagenomes</taxon>
    </lineage>
</organism>
<accession>A0A6M3KLD0</accession>
<reference evidence="1" key="1">
    <citation type="submission" date="2020-03" db="EMBL/GenBank/DDBJ databases">
        <title>The deep terrestrial virosphere.</title>
        <authorList>
            <person name="Holmfeldt K."/>
            <person name="Nilsson E."/>
            <person name="Simone D."/>
            <person name="Lopez-Fernandez M."/>
            <person name="Wu X."/>
            <person name="de Brujin I."/>
            <person name="Lundin D."/>
            <person name="Andersson A."/>
            <person name="Bertilsson S."/>
            <person name="Dopson M."/>
        </authorList>
    </citation>
    <scope>NUCLEOTIDE SEQUENCE</scope>
    <source>
        <strain evidence="1">MM415A00367</strain>
    </source>
</reference>
<protein>
    <submittedName>
        <fullName evidence="1">Putative capsid protein</fullName>
    </submittedName>
</protein>
<proteinExistence type="predicted"/>
<evidence type="ECO:0000313" key="1">
    <source>
        <dbReference type="EMBL" id="QJA82846.1"/>
    </source>
</evidence>
<dbReference type="EMBL" id="MT142497">
    <property type="protein sequence ID" value="QJA82846.1"/>
    <property type="molecule type" value="Genomic_DNA"/>
</dbReference>
<gene>
    <name evidence="1" type="ORF">MM415A00367_0034</name>
</gene>
<name>A0A6M3KLD0_9ZZZZ</name>
<dbReference type="AlphaFoldDB" id="A0A6M3KLD0"/>